<accession>A0AAE1CIV6</accession>
<evidence type="ECO:0000313" key="2">
    <source>
        <dbReference type="Proteomes" id="UP001283361"/>
    </source>
</evidence>
<comment type="caution">
    <text evidence="1">The sequence shown here is derived from an EMBL/GenBank/DDBJ whole genome shotgun (WGS) entry which is preliminary data.</text>
</comment>
<reference evidence="1" key="1">
    <citation type="journal article" date="2023" name="G3 (Bethesda)">
        <title>A reference genome for the long-term kleptoplast-retaining sea slug Elysia crispata morphotype clarki.</title>
        <authorList>
            <person name="Eastman K.E."/>
            <person name="Pendleton A.L."/>
            <person name="Shaikh M.A."/>
            <person name="Suttiyut T."/>
            <person name="Ogas R."/>
            <person name="Tomko P."/>
            <person name="Gavelis G."/>
            <person name="Widhalm J.R."/>
            <person name="Wisecaver J.H."/>
        </authorList>
    </citation>
    <scope>NUCLEOTIDE SEQUENCE</scope>
    <source>
        <strain evidence="1">ECLA1</strain>
    </source>
</reference>
<proteinExistence type="predicted"/>
<name>A0AAE1CIV6_9GAST</name>
<protein>
    <submittedName>
        <fullName evidence="1">Uncharacterized protein</fullName>
    </submittedName>
</protein>
<keyword evidence="2" id="KW-1185">Reference proteome</keyword>
<dbReference type="AlphaFoldDB" id="A0AAE1CIV6"/>
<gene>
    <name evidence="1" type="ORF">RRG08_061898</name>
</gene>
<dbReference type="EMBL" id="JAWDGP010008055">
    <property type="protein sequence ID" value="KAK3696123.1"/>
    <property type="molecule type" value="Genomic_DNA"/>
</dbReference>
<organism evidence="1 2">
    <name type="scientific">Elysia crispata</name>
    <name type="common">lettuce slug</name>
    <dbReference type="NCBI Taxonomy" id="231223"/>
    <lineage>
        <taxon>Eukaryota</taxon>
        <taxon>Metazoa</taxon>
        <taxon>Spiralia</taxon>
        <taxon>Lophotrochozoa</taxon>
        <taxon>Mollusca</taxon>
        <taxon>Gastropoda</taxon>
        <taxon>Heterobranchia</taxon>
        <taxon>Euthyneura</taxon>
        <taxon>Panpulmonata</taxon>
        <taxon>Sacoglossa</taxon>
        <taxon>Placobranchoidea</taxon>
        <taxon>Plakobranchidae</taxon>
        <taxon>Elysia</taxon>
    </lineage>
</organism>
<dbReference type="Proteomes" id="UP001283361">
    <property type="component" value="Unassembled WGS sequence"/>
</dbReference>
<evidence type="ECO:0000313" key="1">
    <source>
        <dbReference type="EMBL" id="KAK3696123.1"/>
    </source>
</evidence>
<sequence length="128" mass="14248">MGRGLLTTSEQQERGRVKGKIILDLTKWMDTRQTAYKMAALAVLAIAILLLTTSKPLSRQEDNLSAGERINGLLVRHSTLPLKSWESSFRSATCHNLQREENRRSIMEIDEGLMGGQSDSLKPILVVG</sequence>